<feature type="region of interest" description="Disordered" evidence="1">
    <location>
        <begin position="30"/>
        <end position="71"/>
    </location>
</feature>
<proteinExistence type="predicted"/>
<evidence type="ECO:0000313" key="2">
    <source>
        <dbReference type="EMBL" id="KAJ4433755.1"/>
    </source>
</evidence>
<gene>
    <name evidence="2" type="ORF">ANN_16067</name>
</gene>
<dbReference type="EMBL" id="JAJSOF020000027">
    <property type="protein sequence ID" value="KAJ4433755.1"/>
    <property type="molecule type" value="Genomic_DNA"/>
</dbReference>
<name>A0ABQ8SJW4_PERAM</name>
<evidence type="ECO:0000313" key="3">
    <source>
        <dbReference type="Proteomes" id="UP001148838"/>
    </source>
</evidence>
<organism evidence="2 3">
    <name type="scientific">Periplaneta americana</name>
    <name type="common">American cockroach</name>
    <name type="synonym">Blatta americana</name>
    <dbReference type="NCBI Taxonomy" id="6978"/>
    <lineage>
        <taxon>Eukaryota</taxon>
        <taxon>Metazoa</taxon>
        <taxon>Ecdysozoa</taxon>
        <taxon>Arthropoda</taxon>
        <taxon>Hexapoda</taxon>
        <taxon>Insecta</taxon>
        <taxon>Pterygota</taxon>
        <taxon>Neoptera</taxon>
        <taxon>Polyneoptera</taxon>
        <taxon>Dictyoptera</taxon>
        <taxon>Blattodea</taxon>
        <taxon>Blattoidea</taxon>
        <taxon>Blattidae</taxon>
        <taxon>Blattinae</taxon>
        <taxon>Periplaneta</taxon>
    </lineage>
</organism>
<keyword evidence="3" id="KW-1185">Reference proteome</keyword>
<protein>
    <submittedName>
        <fullName evidence="2">Uncharacterized protein</fullName>
    </submittedName>
</protein>
<dbReference type="Proteomes" id="UP001148838">
    <property type="component" value="Unassembled WGS sequence"/>
</dbReference>
<accession>A0ABQ8SJW4</accession>
<evidence type="ECO:0000256" key="1">
    <source>
        <dbReference type="SAM" id="MobiDB-lite"/>
    </source>
</evidence>
<reference evidence="2 3" key="1">
    <citation type="journal article" date="2022" name="Allergy">
        <title>Genome assembly and annotation of Periplaneta americana reveal a comprehensive cockroach allergen profile.</title>
        <authorList>
            <person name="Wang L."/>
            <person name="Xiong Q."/>
            <person name="Saelim N."/>
            <person name="Wang L."/>
            <person name="Nong W."/>
            <person name="Wan A.T."/>
            <person name="Shi M."/>
            <person name="Liu X."/>
            <person name="Cao Q."/>
            <person name="Hui J.H.L."/>
            <person name="Sookrung N."/>
            <person name="Leung T.F."/>
            <person name="Tungtrongchitr A."/>
            <person name="Tsui S.K.W."/>
        </authorList>
    </citation>
    <scope>NUCLEOTIDE SEQUENCE [LARGE SCALE GENOMIC DNA]</scope>
    <source>
        <strain evidence="2">PWHHKU_190912</strain>
    </source>
</reference>
<sequence length="128" mass="14080">MAGLCEGGNDPPGFLKAKIAKVVTSTAREKGISRRIKQAQDHRCGVQETAERKERERARKRAEAHASSKDSMVRPGICEIPSLQARFVQAMPSSELSLVLAPPNLPHAQRSCFVFLIPETDLAVDCRK</sequence>
<comment type="caution">
    <text evidence="2">The sequence shown here is derived from an EMBL/GenBank/DDBJ whole genome shotgun (WGS) entry which is preliminary data.</text>
</comment>